<comment type="caution">
    <text evidence="5">The sequence shown here is derived from an EMBL/GenBank/DDBJ whole genome shotgun (WGS) entry which is preliminary data.</text>
</comment>
<evidence type="ECO:0000256" key="3">
    <source>
        <dbReference type="ARBA" id="ARBA00022777"/>
    </source>
</evidence>
<dbReference type="Pfam" id="PF07804">
    <property type="entry name" value="HipA_C"/>
    <property type="match status" value="1"/>
</dbReference>
<dbReference type="PANTHER" id="PTHR37419">
    <property type="entry name" value="SERINE/THREONINE-PROTEIN KINASE TOXIN HIPA"/>
    <property type="match status" value="1"/>
</dbReference>
<proteinExistence type="inferred from homology"/>
<evidence type="ECO:0000259" key="4">
    <source>
        <dbReference type="Pfam" id="PF07804"/>
    </source>
</evidence>
<accession>A0A832G721</accession>
<dbReference type="GO" id="GO:0005829">
    <property type="term" value="C:cytosol"/>
    <property type="evidence" value="ECO:0007669"/>
    <property type="project" value="TreeGrafter"/>
</dbReference>
<evidence type="ECO:0000313" key="5">
    <source>
        <dbReference type="EMBL" id="HGT48311.1"/>
    </source>
</evidence>
<evidence type="ECO:0000256" key="1">
    <source>
        <dbReference type="ARBA" id="ARBA00010164"/>
    </source>
</evidence>
<gene>
    <name evidence="5" type="ORF">ENS56_09765</name>
</gene>
<dbReference type="EMBL" id="DSVI01000014">
    <property type="protein sequence ID" value="HGT48311.1"/>
    <property type="molecule type" value="Genomic_DNA"/>
</dbReference>
<name>A0A832G721_9BACT</name>
<reference evidence="5" key="1">
    <citation type="journal article" date="2020" name="mSystems">
        <title>Genome- and Community-Level Interaction Insights into Carbon Utilization and Element Cycling Functions of Hydrothermarchaeota in Hydrothermal Sediment.</title>
        <authorList>
            <person name="Zhou Z."/>
            <person name="Liu Y."/>
            <person name="Xu W."/>
            <person name="Pan J."/>
            <person name="Luo Z.H."/>
            <person name="Li M."/>
        </authorList>
    </citation>
    <scope>NUCLEOTIDE SEQUENCE [LARGE SCALE GENOMIC DNA]</scope>
    <source>
        <strain evidence="5">SpSt-500</strain>
    </source>
</reference>
<dbReference type="InterPro" id="IPR012893">
    <property type="entry name" value="HipA-like_C"/>
</dbReference>
<feature type="domain" description="HipA-like C-terminal" evidence="4">
    <location>
        <begin position="52"/>
        <end position="277"/>
    </location>
</feature>
<sequence>MNICPITYEPCGDKKYSEKGLKLLSKNLTHLNDFPYTQEEQLREAAARASKMSIQGVQPKLSAKLKVKEGVFEVVDNGGEFILKPQNNMYPQLPENEDLTMKLAKEIGLEIPLHGLIYSKDQKLTYFIKRFDRYGKGKKYAVEDFAQLSGNNRNTKYNYSMEKVAGLIDRFCTFPTIEKVKLFKLTIFNFLVGNEDQHLKNFSIITKDNKVTLTPFYDLINTTISLINPVEEIALPIKGKKNNLNRNIFIEYWGKESLKLNNKVIEQIINSINEKFERWNELINKSFLSDDMKEKYIDLLNERKKILW</sequence>
<dbReference type="Gene3D" id="1.10.1070.20">
    <property type="match status" value="1"/>
</dbReference>
<dbReference type="PANTHER" id="PTHR37419:SF1">
    <property type="entry name" value="SERINE_THREONINE-PROTEIN KINASE TOXIN HIPA"/>
    <property type="match status" value="1"/>
</dbReference>
<protein>
    <submittedName>
        <fullName evidence="5">Type II toxin-antitoxin system HipA family toxin</fullName>
    </submittedName>
</protein>
<comment type="similarity">
    <text evidence="1">Belongs to the HipA Ser/Thr kinase family.</text>
</comment>
<evidence type="ECO:0000256" key="2">
    <source>
        <dbReference type="ARBA" id="ARBA00022679"/>
    </source>
</evidence>
<dbReference type="InterPro" id="IPR052028">
    <property type="entry name" value="HipA_Ser/Thr_kinase"/>
</dbReference>
<organism evidence="5">
    <name type="scientific">Ignavibacterium album</name>
    <dbReference type="NCBI Taxonomy" id="591197"/>
    <lineage>
        <taxon>Bacteria</taxon>
        <taxon>Pseudomonadati</taxon>
        <taxon>Ignavibacteriota</taxon>
        <taxon>Ignavibacteria</taxon>
        <taxon>Ignavibacteriales</taxon>
        <taxon>Ignavibacteriaceae</taxon>
        <taxon>Ignavibacterium</taxon>
    </lineage>
</organism>
<keyword evidence="3" id="KW-0418">Kinase</keyword>
<keyword evidence="2" id="KW-0808">Transferase</keyword>
<dbReference type="AlphaFoldDB" id="A0A832G721"/>
<dbReference type="GO" id="GO:0004674">
    <property type="term" value="F:protein serine/threonine kinase activity"/>
    <property type="evidence" value="ECO:0007669"/>
    <property type="project" value="TreeGrafter"/>
</dbReference>